<evidence type="ECO:0000256" key="1">
    <source>
        <dbReference type="SAM" id="Phobius"/>
    </source>
</evidence>
<feature type="transmembrane region" description="Helical" evidence="1">
    <location>
        <begin position="12"/>
        <end position="32"/>
    </location>
</feature>
<dbReference type="PANTHER" id="PTHR35864:SF1">
    <property type="entry name" value="ZINC METALLOPROTEASE YWHC-RELATED"/>
    <property type="match status" value="1"/>
</dbReference>
<feature type="transmembrane region" description="Helical" evidence="1">
    <location>
        <begin position="187"/>
        <end position="202"/>
    </location>
</feature>
<feature type="transmembrane region" description="Helical" evidence="1">
    <location>
        <begin position="116"/>
        <end position="146"/>
    </location>
</feature>
<feature type="transmembrane region" description="Helical" evidence="1">
    <location>
        <begin position="158"/>
        <end position="175"/>
    </location>
</feature>
<dbReference type="Proteomes" id="UP000051297">
    <property type="component" value="Unassembled WGS sequence"/>
</dbReference>
<dbReference type="CDD" id="cd05709">
    <property type="entry name" value="S2P-M50"/>
    <property type="match status" value="1"/>
</dbReference>
<keyword evidence="1" id="KW-0472">Membrane</keyword>
<accession>A0A0T5ZWT5</accession>
<protein>
    <submittedName>
        <fullName evidence="2">Peptidase M50</fullName>
    </submittedName>
</protein>
<dbReference type="STRING" id="1576480.XU08_C0005G0017"/>
<evidence type="ECO:0000313" key="2">
    <source>
        <dbReference type="EMBL" id="KRT67256.1"/>
    </source>
</evidence>
<dbReference type="AlphaFoldDB" id="A0A0T5ZWT5"/>
<keyword evidence="1" id="KW-1133">Transmembrane helix</keyword>
<dbReference type="PANTHER" id="PTHR35864">
    <property type="entry name" value="ZINC METALLOPROTEASE MJ0611-RELATED"/>
    <property type="match status" value="1"/>
</dbReference>
<evidence type="ECO:0000313" key="3">
    <source>
        <dbReference type="Proteomes" id="UP000051297"/>
    </source>
</evidence>
<keyword evidence="1" id="KW-0812">Transmembrane</keyword>
<gene>
    <name evidence="2" type="ORF">XU08_C0005G0017</name>
</gene>
<sequence length="203" mass="22017">MNFSPEEIRDLIKAWVAVSLAIAIAILGFESISTLGLPVLIRAFAIYSITVGFSFIAHEVLGHKFLAQRYHLFAEFRADDLFLLLAVLLSFTGFVFAAPGAVVIGGVTRVDTYGKIAAAGAVVNIILAVFFGLLSLAGVSLVLPLYETRGIDLVASSYQINAWLALFNLLPLGILDGAKVLKWDRRVWAVLFVVSAVLFFRGI</sequence>
<feature type="transmembrane region" description="Helical" evidence="1">
    <location>
        <begin position="81"/>
        <end position="104"/>
    </location>
</feature>
<reference evidence="2 3" key="1">
    <citation type="submission" date="2015-05" db="EMBL/GenBank/DDBJ databases">
        <title>Critical biogeochemical functions in the subsurface are associated with bacteria from new phyla and little studied lineages.</title>
        <authorList>
            <person name="Hug L.A."/>
            <person name="Thomas B.C."/>
            <person name="Sharon I."/>
            <person name="Brown C.T."/>
            <person name="Sharma R."/>
            <person name="Hettich R.L."/>
            <person name="Wilkins M.J."/>
            <person name="Williams K.H."/>
            <person name="Singh A."/>
            <person name="Banfield J.F."/>
        </authorList>
    </citation>
    <scope>NUCLEOTIDE SEQUENCE [LARGE SCALE GENOMIC DNA]</scope>
    <source>
        <strain evidence="2">CSP1-7</strain>
    </source>
</reference>
<feature type="transmembrane region" description="Helical" evidence="1">
    <location>
        <begin position="39"/>
        <end position="61"/>
    </location>
</feature>
<dbReference type="InterPro" id="IPR052348">
    <property type="entry name" value="Metallopeptidase_M50B"/>
</dbReference>
<comment type="caution">
    <text evidence="2">The sequence shown here is derived from an EMBL/GenBank/DDBJ whole genome shotgun (WGS) entry which is preliminary data.</text>
</comment>
<dbReference type="EMBL" id="LDXK01000005">
    <property type="protein sequence ID" value="KRT67256.1"/>
    <property type="molecule type" value="Genomic_DNA"/>
</dbReference>
<proteinExistence type="predicted"/>
<organism evidence="2 3">
    <name type="scientific">candidate division WWE3 bacterium CSP1-7</name>
    <dbReference type="NCBI Taxonomy" id="1576480"/>
    <lineage>
        <taxon>Bacteria</taxon>
        <taxon>Katanobacteria</taxon>
    </lineage>
</organism>
<name>A0A0T5ZWT5_UNCKA</name>